<reference evidence="3" key="1">
    <citation type="submission" date="2023-04" db="EMBL/GenBank/DDBJ databases">
        <title>Ambrosiozyma monospora NBRC 1965.</title>
        <authorList>
            <person name="Ichikawa N."/>
            <person name="Sato H."/>
            <person name="Tonouchi N."/>
        </authorList>
    </citation>
    <scope>NUCLEOTIDE SEQUENCE</scope>
    <source>
        <strain evidence="3">NBRC 1965</strain>
    </source>
</reference>
<dbReference type="SUPFAM" id="SSF46565">
    <property type="entry name" value="Chaperone J-domain"/>
    <property type="match status" value="1"/>
</dbReference>
<gene>
    <name evidence="3" type="ORF">Amon01_000481500</name>
</gene>
<dbReference type="GO" id="GO:0051082">
    <property type="term" value="F:unfolded protein binding"/>
    <property type="evidence" value="ECO:0007669"/>
    <property type="project" value="TreeGrafter"/>
</dbReference>
<dbReference type="GO" id="GO:0042026">
    <property type="term" value="P:protein refolding"/>
    <property type="evidence" value="ECO:0007669"/>
    <property type="project" value="TreeGrafter"/>
</dbReference>
<feature type="compositionally biased region" description="Polar residues" evidence="1">
    <location>
        <begin position="157"/>
        <end position="186"/>
    </location>
</feature>
<dbReference type="PANTHER" id="PTHR43096">
    <property type="entry name" value="DNAJ HOMOLOG 1, MITOCHONDRIAL-RELATED"/>
    <property type="match status" value="1"/>
</dbReference>
<dbReference type="AlphaFoldDB" id="A0A9W6YY87"/>
<feature type="region of interest" description="Disordered" evidence="1">
    <location>
        <begin position="124"/>
        <end position="200"/>
    </location>
</feature>
<dbReference type="PROSITE" id="PS50076">
    <property type="entry name" value="DNAJ_2"/>
    <property type="match status" value="1"/>
</dbReference>
<comment type="caution">
    <text evidence="3">The sequence shown here is derived from an EMBL/GenBank/DDBJ whole genome shotgun (WGS) entry which is preliminary data.</text>
</comment>
<name>A0A9W6YY87_AMBMO</name>
<dbReference type="Pfam" id="PF00226">
    <property type="entry name" value="DnaJ"/>
    <property type="match status" value="1"/>
</dbReference>
<dbReference type="SMART" id="SM00271">
    <property type="entry name" value="DnaJ"/>
    <property type="match status" value="1"/>
</dbReference>
<evidence type="ECO:0000313" key="3">
    <source>
        <dbReference type="EMBL" id="GMG37483.1"/>
    </source>
</evidence>
<feature type="domain" description="J" evidence="2">
    <location>
        <begin position="48"/>
        <end position="120"/>
    </location>
</feature>
<dbReference type="Gene3D" id="1.10.287.110">
    <property type="entry name" value="DnaJ domain"/>
    <property type="match status" value="1"/>
</dbReference>
<evidence type="ECO:0000259" key="2">
    <source>
        <dbReference type="PROSITE" id="PS50076"/>
    </source>
</evidence>
<evidence type="ECO:0000313" key="4">
    <source>
        <dbReference type="Proteomes" id="UP001165063"/>
    </source>
</evidence>
<dbReference type="Proteomes" id="UP001165063">
    <property type="component" value="Unassembled WGS sequence"/>
</dbReference>
<dbReference type="GO" id="GO:0005737">
    <property type="term" value="C:cytoplasm"/>
    <property type="evidence" value="ECO:0007669"/>
    <property type="project" value="TreeGrafter"/>
</dbReference>
<feature type="compositionally biased region" description="Low complexity" evidence="1">
    <location>
        <begin position="323"/>
        <end position="342"/>
    </location>
</feature>
<dbReference type="PROSITE" id="PS00636">
    <property type="entry name" value="DNAJ_1"/>
    <property type="match status" value="1"/>
</dbReference>
<dbReference type="InterPro" id="IPR018253">
    <property type="entry name" value="DnaJ_domain_CS"/>
</dbReference>
<dbReference type="EMBL" id="BSXU01002430">
    <property type="protein sequence ID" value="GMG37483.1"/>
    <property type="molecule type" value="Genomic_DNA"/>
</dbReference>
<dbReference type="OrthoDB" id="10250354at2759"/>
<proteinExistence type="predicted"/>
<feature type="region of interest" description="Disordered" evidence="1">
    <location>
        <begin position="322"/>
        <end position="357"/>
    </location>
</feature>
<protein>
    <submittedName>
        <fullName evidence="3">Unnamed protein product</fullName>
    </submittedName>
</protein>
<organism evidence="3 4">
    <name type="scientific">Ambrosiozyma monospora</name>
    <name type="common">Yeast</name>
    <name type="synonym">Endomycopsis monosporus</name>
    <dbReference type="NCBI Taxonomy" id="43982"/>
    <lineage>
        <taxon>Eukaryota</taxon>
        <taxon>Fungi</taxon>
        <taxon>Dikarya</taxon>
        <taxon>Ascomycota</taxon>
        <taxon>Saccharomycotina</taxon>
        <taxon>Pichiomycetes</taxon>
        <taxon>Pichiales</taxon>
        <taxon>Pichiaceae</taxon>
        <taxon>Ambrosiozyma</taxon>
    </lineage>
</organism>
<dbReference type="CDD" id="cd06257">
    <property type="entry name" value="DnaJ"/>
    <property type="match status" value="1"/>
</dbReference>
<dbReference type="InterPro" id="IPR001623">
    <property type="entry name" value="DnaJ_domain"/>
</dbReference>
<keyword evidence="4" id="KW-1185">Reference proteome</keyword>
<accession>A0A9W6YY87</accession>
<evidence type="ECO:0000256" key="1">
    <source>
        <dbReference type="SAM" id="MobiDB-lite"/>
    </source>
</evidence>
<sequence length="385" mass="41955">MFCSELTRKVGFKFTTYANILSTSTNPTTRNFSTTRGPRARSHTAHISHYEILNIPRTATTKDIKSSFKKLSLKHHPDMLKSLKLSNEELTARKEHYIRILKSYEVLSDPTAKSNYDISLNTSSLHDSLDPEMAKHTRSNQFHYSRPTGPRYAQYKPQHTYSTTGNGSPSQDPSEAANANGSTSSDFGGPSGTAYFGPDDVPHFDAKAHLRRNLQNERRVRQRKIITDGADIITHDLDTGHFRHAHNHSPFAFKFTNGATSSAATPSGNKAHSHRSAYSTHAASHVEYDAVNDQNNSEVLIKAVTGLIGCLTLAFGASKVFGSSPPKSTTETKTKSKTTSSDTSRDADGLNTPATYATKRSTGYSSVLLSNAVNGGSGSGSDSHK</sequence>
<dbReference type="PANTHER" id="PTHR43096:SF58">
    <property type="entry name" value="CHAPERONE DNAJ-DOMAIN SUPERFAMILY PROTEIN"/>
    <property type="match status" value="1"/>
</dbReference>
<dbReference type="PRINTS" id="PR00625">
    <property type="entry name" value="JDOMAIN"/>
</dbReference>
<dbReference type="InterPro" id="IPR036869">
    <property type="entry name" value="J_dom_sf"/>
</dbReference>